<feature type="domain" description="PD-(D/E)XK nuclease-like" evidence="2">
    <location>
        <begin position="228"/>
        <end position="474"/>
    </location>
</feature>
<proteinExistence type="predicted"/>
<evidence type="ECO:0000313" key="3">
    <source>
        <dbReference type="EMBL" id="KAJ2890414.1"/>
    </source>
</evidence>
<dbReference type="Pfam" id="PF20516">
    <property type="entry name" value="PDDEXK_12"/>
    <property type="match status" value="1"/>
</dbReference>
<organism evidence="3 4">
    <name type="scientific">Zalerion maritima</name>
    <dbReference type="NCBI Taxonomy" id="339359"/>
    <lineage>
        <taxon>Eukaryota</taxon>
        <taxon>Fungi</taxon>
        <taxon>Dikarya</taxon>
        <taxon>Ascomycota</taxon>
        <taxon>Pezizomycotina</taxon>
        <taxon>Sordariomycetes</taxon>
        <taxon>Lulworthiomycetidae</taxon>
        <taxon>Lulworthiales</taxon>
        <taxon>Lulworthiaceae</taxon>
        <taxon>Zalerion</taxon>
    </lineage>
</organism>
<name>A0AAD5WLJ2_9PEZI</name>
<evidence type="ECO:0000256" key="1">
    <source>
        <dbReference type="SAM" id="MobiDB-lite"/>
    </source>
</evidence>
<feature type="compositionally biased region" description="Basic and acidic residues" evidence="1">
    <location>
        <begin position="84"/>
        <end position="93"/>
    </location>
</feature>
<comment type="caution">
    <text evidence="3">The sequence shown here is derived from an EMBL/GenBank/DDBJ whole genome shotgun (WGS) entry which is preliminary data.</text>
</comment>
<evidence type="ECO:0000313" key="4">
    <source>
        <dbReference type="Proteomes" id="UP001201980"/>
    </source>
</evidence>
<feature type="region of interest" description="Disordered" evidence="1">
    <location>
        <begin position="84"/>
        <end position="160"/>
    </location>
</feature>
<feature type="compositionally biased region" description="Polar residues" evidence="1">
    <location>
        <begin position="99"/>
        <end position="111"/>
    </location>
</feature>
<keyword evidence="4" id="KW-1185">Reference proteome</keyword>
<dbReference type="InterPro" id="IPR046797">
    <property type="entry name" value="PDDEXK_12"/>
</dbReference>
<accession>A0AAD5WLJ2</accession>
<evidence type="ECO:0000259" key="2">
    <source>
        <dbReference type="Pfam" id="PF20516"/>
    </source>
</evidence>
<protein>
    <recommendedName>
        <fullName evidence="2">PD-(D/E)XK nuclease-like domain-containing protein</fullName>
    </recommendedName>
</protein>
<dbReference type="EMBL" id="JAKWBI020001555">
    <property type="protein sequence ID" value="KAJ2890414.1"/>
    <property type="molecule type" value="Genomic_DNA"/>
</dbReference>
<dbReference type="AlphaFoldDB" id="A0AAD5WLJ2"/>
<dbReference type="Proteomes" id="UP001201980">
    <property type="component" value="Unassembled WGS sequence"/>
</dbReference>
<sequence>MSSSITSTRTIEWVLEIQRSHPVNPNAPLIFKRKRFRPSLNEMDADNFQDPGTPVAKRIKSTADADPTPRLQNIIGSIGSAEHHYAAQPEPRRSPGAFSASSTSKTHTSVASEAPSEGWGFPPIQLGQGPGHRRNRGSSRSSSPTKRQREGASDVQWQPFTSIHSTPEGIHKLYRRLHNMYLNLAKYVPQSELDFIRLFSGTWFDDTQRAIITKEDPFIDPQLDTELYQRQMKLPGTCPPPATIDRILRWTAELPVRRADEAGWNDKVHSRLLEAVFQHPDGTPRSAVDYTVCTSASPHLAFIPPRHASHKVDFCMFLEPALLGSGTGVGDASNILHAIEQAENKHAYSINHTSVAELRRRPISISIETKKLDGNVNEGVTQLGVWLAAQWRCLAEYCERRTGDTSMLNELPFLPGILVIGPTWRMVYSVRDPHTSRITVWQFQDFGDTTTALGVYKIVFTLRELAKWSLDIYWPWFKRCVLEV</sequence>
<gene>
    <name evidence="3" type="ORF">MKZ38_001908</name>
</gene>
<reference evidence="3" key="1">
    <citation type="submission" date="2022-07" db="EMBL/GenBank/DDBJ databases">
        <title>Draft genome sequence of Zalerion maritima ATCC 34329, a (micro)plastics degrading marine fungus.</title>
        <authorList>
            <person name="Paco A."/>
            <person name="Goncalves M.F.M."/>
            <person name="Rocha-Santos T.A.P."/>
            <person name="Alves A."/>
        </authorList>
    </citation>
    <scope>NUCLEOTIDE SEQUENCE</scope>
    <source>
        <strain evidence="3">ATCC 34329</strain>
    </source>
</reference>